<dbReference type="GO" id="GO:0022857">
    <property type="term" value="F:transmembrane transporter activity"/>
    <property type="evidence" value="ECO:0007669"/>
    <property type="project" value="InterPro"/>
</dbReference>
<dbReference type="Gene3D" id="1.20.1250.20">
    <property type="entry name" value="MFS general substrate transporter like domains"/>
    <property type="match status" value="1"/>
</dbReference>
<keyword evidence="8" id="KW-1185">Reference proteome</keyword>
<evidence type="ECO:0000256" key="2">
    <source>
        <dbReference type="ARBA" id="ARBA00022692"/>
    </source>
</evidence>
<dbReference type="EMBL" id="LUEZ02000040">
    <property type="protein sequence ID" value="RDB25839.1"/>
    <property type="molecule type" value="Genomic_DNA"/>
</dbReference>
<feature type="transmembrane region" description="Helical" evidence="6">
    <location>
        <begin position="534"/>
        <end position="556"/>
    </location>
</feature>
<dbReference type="InParanoid" id="A0A369JU43"/>
<proteinExistence type="predicted"/>
<dbReference type="Pfam" id="PF07690">
    <property type="entry name" value="MFS_1"/>
    <property type="match status" value="1"/>
</dbReference>
<feature type="transmembrane region" description="Helical" evidence="6">
    <location>
        <begin position="172"/>
        <end position="192"/>
    </location>
</feature>
<feature type="transmembrane region" description="Helical" evidence="6">
    <location>
        <begin position="204"/>
        <end position="229"/>
    </location>
</feature>
<keyword evidence="4 6" id="KW-0472">Membrane</keyword>
<dbReference type="InterPro" id="IPR036259">
    <property type="entry name" value="MFS_trans_sf"/>
</dbReference>
<feature type="transmembrane region" description="Helical" evidence="6">
    <location>
        <begin position="354"/>
        <end position="373"/>
    </location>
</feature>
<gene>
    <name evidence="7" type="ORF">Hypma_006622</name>
</gene>
<comment type="caution">
    <text evidence="7">The sequence shown here is derived from an EMBL/GenBank/DDBJ whole genome shotgun (WGS) entry which is preliminary data.</text>
</comment>
<sequence length="589" mass="63617">MTELVKDVNSPEQSSPESSHNPNDIPLPELGAMHSPTEADFRHIRENEALLPGPHRRRTRQRTPKALLPRLNNWKPHPFWLIPIVFVASMSRGVTMSPRIQVYKAVACRVLNEGNDSPGLGIHSLAVDCSSSEVQARAARIQASVVTLMSVLSAISTGFWSRLGDSHGRKPILAIFLAGAIGMEACYVLVMQPKSIFGRHAEKFILAGPILEGLVGGLSSFNGIVHAYTSDCTRHGSRSKIFSTIQGIVFVGLAMGPWFSGLVLPKTAILNVDHAFYLSISLLALTLSYVTLLCPESHQPMPYELEVTSLDTMSFKASPVVLLRRYLHRFLTALLIPIAMFAPRSTPGSSRRNYNLTLVGAGLFTYIISTGIYSMKYLYAQHVYTWTAAELGYYMSLLWISRAFNLLVFLPVIISYLKRKIPRSDSVVPSPEKISAEMRLDKLLAQGSLAVDGLADTLVALAPTSSQATYIGLSCLSSFTSGGNPALHSLGAVCLHACGFGSEVGALFGGIAVLSAIGHIISPYIYALTYGSTVAYFPKAIFCLAAGLLGTVVLLLSGINSRPEAVVISGPPVVDEDEDEDPANVATDL</sequence>
<feature type="transmembrane region" description="Helical" evidence="6">
    <location>
        <begin position="326"/>
        <end position="342"/>
    </location>
</feature>
<comment type="subcellular location">
    <subcellularLocation>
        <location evidence="1">Membrane</location>
        <topology evidence="1">Multi-pass membrane protein</topology>
    </subcellularLocation>
</comment>
<evidence type="ECO:0000256" key="3">
    <source>
        <dbReference type="ARBA" id="ARBA00022989"/>
    </source>
</evidence>
<dbReference type="AlphaFoldDB" id="A0A369JU43"/>
<feature type="region of interest" description="Disordered" evidence="5">
    <location>
        <begin position="1"/>
        <end position="33"/>
    </location>
</feature>
<evidence type="ECO:0000313" key="7">
    <source>
        <dbReference type="EMBL" id="RDB25839.1"/>
    </source>
</evidence>
<evidence type="ECO:0000256" key="4">
    <source>
        <dbReference type="ARBA" id="ARBA00023136"/>
    </source>
</evidence>
<accession>A0A369JU43</accession>
<dbReference type="FunCoup" id="A0A369JU43">
    <property type="interactions" value="23"/>
</dbReference>
<organism evidence="7 8">
    <name type="scientific">Hypsizygus marmoreus</name>
    <name type="common">White beech mushroom</name>
    <name type="synonym">Agaricus marmoreus</name>
    <dbReference type="NCBI Taxonomy" id="39966"/>
    <lineage>
        <taxon>Eukaryota</taxon>
        <taxon>Fungi</taxon>
        <taxon>Dikarya</taxon>
        <taxon>Basidiomycota</taxon>
        <taxon>Agaricomycotina</taxon>
        <taxon>Agaricomycetes</taxon>
        <taxon>Agaricomycetidae</taxon>
        <taxon>Agaricales</taxon>
        <taxon>Tricholomatineae</taxon>
        <taxon>Lyophyllaceae</taxon>
        <taxon>Hypsizygus</taxon>
    </lineage>
</organism>
<dbReference type="PANTHER" id="PTHR23507">
    <property type="entry name" value="ZGC:174356"/>
    <property type="match status" value="1"/>
</dbReference>
<feature type="transmembrane region" description="Helical" evidence="6">
    <location>
        <begin position="275"/>
        <end position="293"/>
    </location>
</feature>
<feature type="compositionally biased region" description="Polar residues" evidence="5">
    <location>
        <begin position="10"/>
        <end position="22"/>
    </location>
</feature>
<feature type="transmembrane region" description="Helical" evidence="6">
    <location>
        <begin position="506"/>
        <end position="528"/>
    </location>
</feature>
<feature type="transmembrane region" description="Helical" evidence="6">
    <location>
        <begin position="393"/>
        <end position="417"/>
    </location>
</feature>
<evidence type="ECO:0000256" key="5">
    <source>
        <dbReference type="SAM" id="MobiDB-lite"/>
    </source>
</evidence>
<feature type="transmembrane region" description="Helical" evidence="6">
    <location>
        <begin position="241"/>
        <end position="263"/>
    </location>
</feature>
<dbReference type="PANTHER" id="PTHR23507:SF1">
    <property type="entry name" value="FI18259P1-RELATED"/>
    <property type="match status" value="1"/>
</dbReference>
<evidence type="ECO:0000256" key="1">
    <source>
        <dbReference type="ARBA" id="ARBA00004141"/>
    </source>
</evidence>
<dbReference type="OrthoDB" id="3026777at2759"/>
<keyword evidence="3 6" id="KW-1133">Transmembrane helix</keyword>
<dbReference type="Proteomes" id="UP000076154">
    <property type="component" value="Unassembled WGS sequence"/>
</dbReference>
<evidence type="ECO:0000256" key="6">
    <source>
        <dbReference type="SAM" id="Phobius"/>
    </source>
</evidence>
<feature type="transmembrane region" description="Helical" evidence="6">
    <location>
        <begin position="141"/>
        <end position="160"/>
    </location>
</feature>
<evidence type="ECO:0000313" key="8">
    <source>
        <dbReference type="Proteomes" id="UP000076154"/>
    </source>
</evidence>
<name>A0A369JU43_HYPMA</name>
<protein>
    <submittedName>
        <fullName evidence="7">Membrane protein C14C4.07</fullName>
    </submittedName>
</protein>
<reference evidence="7" key="1">
    <citation type="submission" date="2018-04" db="EMBL/GenBank/DDBJ databases">
        <title>Whole genome sequencing of Hypsizygus marmoreus.</title>
        <authorList>
            <person name="Choi I.-G."/>
            <person name="Min B."/>
            <person name="Kim J.-G."/>
            <person name="Kim S."/>
            <person name="Oh Y.-L."/>
            <person name="Kong W.-S."/>
            <person name="Park H."/>
            <person name="Jeong J."/>
            <person name="Song E.-S."/>
        </authorList>
    </citation>
    <scope>NUCLEOTIDE SEQUENCE [LARGE SCALE GENOMIC DNA]</scope>
    <source>
        <strain evidence="7">51987-8</strain>
    </source>
</reference>
<keyword evidence="2 6" id="KW-0812">Transmembrane</keyword>
<dbReference type="InterPro" id="IPR011701">
    <property type="entry name" value="MFS"/>
</dbReference>
<dbReference type="SUPFAM" id="SSF103473">
    <property type="entry name" value="MFS general substrate transporter"/>
    <property type="match status" value="1"/>
</dbReference>
<dbReference type="GO" id="GO:0016020">
    <property type="term" value="C:membrane"/>
    <property type="evidence" value="ECO:0007669"/>
    <property type="project" value="UniProtKB-SubCell"/>
</dbReference>